<accession>A0A0K2TQ96</accession>
<proteinExistence type="predicted"/>
<dbReference type="AlphaFoldDB" id="A0A0K2TQ96"/>
<organism evidence="1">
    <name type="scientific">Lepeophtheirus salmonis</name>
    <name type="common">Salmon louse</name>
    <name type="synonym">Caligus salmonis</name>
    <dbReference type="NCBI Taxonomy" id="72036"/>
    <lineage>
        <taxon>Eukaryota</taxon>
        <taxon>Metazoa</taxon>
        <taxon>Ecdysozoa</taxon>
        <taxon>Arthropoda</taxon>
        <taxon>Crustacea</taxon>
        <taxon>Multicrustacea</taxon>
        <taxon>Hexanauplia</taxon>
        <taxon>Copepoda</taxon>
        <taxon>Siphonostomatoida</taxon>
        <taxon>Caligidae</taxon>
        <taxon>Lepeophtheirus</taxon>
    </lineage>
</organism>
<name>A0A0K2TQ96_LEPSM</name>
<sequence length="79" mass="9196">MCSHKLNQGVQLYFRKIQVMIPPPKTNSWEQHTALTAIVKVRPKCLPFAYVMGRYLLLKRCPQDSNHSGRRFIQSFSFG</sequence>
<dbReference type="EMBL" id="HACA01010629">
    <property type="protein sequence ID" value="CDW27990.1"/>
    <property type="molecule type" value="Transcribed_RNA"/>
</dbReference>
<reference evidence="1" key="1">
    <citation type="submission" date="2014-05" db="EMBL/GenBank/DDBJ databases">
        <authorList>
            <person name="Chronopoulou M."/>
        </authorList>
    </citation>
    <scope>NUCLEOTIDE SEQUENCE</scope>
    <source>
        <tissue evidence="1">Whole organism</tissue>
    </source>
</reference>
<evidence type="ECO:0000313" key="1">
    <source>
        <dbReference type="EMBL" id="CDW27990.1"/>
    </source>
</evidence>
<protein>
    <submittedName>
        <fullName evidence="1">Uncharacterized protein</fullName>
    </submittedName>
</protein>